<dbReference type="Gene3D" id="3.10.620.30">
    <property type="match status" value="1"/>
</dbReference>
<protein>
    <submittedName>
        <fullName evidence="2">Transglutaminase-like superfamily protein</fullName>
    </submittedName>
</protein>
<organism evidence="2 3">
    <name type="scientific">Chryseolinea serpens</name>
    <dbReference type="NCBI Taxonomy" id="947013"/>
    <lineage>
        <taxon>Bacteria</taxon>
        <taxon>Pseudomonadati</taxon>
        <taxon>Bacteroidota</taxon>
        <taxon>Cytophagia</taxon>
        <taxon>Cytophagales</taxon>
        <taxon>Fulvivirgaceae</taxon>
        <taxon>Chryseolinea</taxon>
    </lineage>
</organism>
<dbReference type="STRING" id="947013.SAMN04488109_0651"/>
<feature type="domain" description="Transglutaminase-like" evidence="1">
    <location>
        <begin position="272"/>
        <end position="346"/>
    </location>
</feature>
<evidence type="ECO:0000259" key="1">
    <source>
        <dbReference type="Pfam" id="PF01841"/>
    </source>
</evidence>
<dbReference type="Proteomes" id="UP000184212">
    <property type="component" value="Unassembled WGS sequence"/>
</dbReference>
<reference evidence="2 3" key="1">
    <citation type="submission" date="2016-11" db="EMBL/GenBank/DDBJ databases">
        <authorList>
            <person name="Jaros S."/>
            <person name="Januszkiewicz K."/>
            <person name="Wedrychowicz H."/>
        </authorList>
    </citation>
    <scope>NUCLEOTIDE SEQUENCE [LARGE SCALE GENOMIC DNA]</scope>
    <source>
        <strain evidence="2 3">DSM 24574</strain>
    </source>
</reference>
<dbReference type="InterPro" id="IPR002931">
    <property type="entry name" value="Transglutaminase-like"/>
</dbReference>
<dbReference type="SUPFAM" id="SSF54001">
    <property type="entry name" value="Cysteine proteinases"/>
    <property type="match status" value="1"/>
</dbReference>
<evidence type="ECO:0000313" key="2">
    <source>
        <dbReference type="EMBL" id="SHG52274.1"/>
    </source>
</evidence>
<evidence type="ECO:0000313" key="3">
    <source>
        <dbReference type="Proteomes" id="UP000184212"/>
    </source>
</evidence>
<accession>A0A1M5KH63</accession>
<dbReference type="AlphaFoldDB" id="A0A1M5KH63"/>
<dbReference type="Gene3D" id="2.60.40.3140">
    <property type="match status" value="1"/>
</dbReference>
<dbReference type="OrthoDB" id="98874at2"/>
<keyword evidence="3" id="KW-1185">Reference proteome</keyword>
<dbReference type="Gene3D" id="2.60.120.1130">
    <property type="match status" value="1"/>
</dbReference>
<name>A0A1M5KH63_9BACT</name>
<dbReference type="Pfam" id="PF01841">
    <property type="entry name" value="Transglut_core"/>
    <property type="match status" value="1"/>
</dbReference>
<sequence>MNNPLFVALLLTAGVLHGQDFSQQAKTLQAKYPEEAAAVLRANVAYVLTKDSRVGAKVKVTRSEKLLSLRYNQAIHESEVYDGNSQVETFTAESSLKQRLTDANKVCGTYTSEGLFFDDSKFCMQELKLKEVGEVWDVTSVKKLNDAKYLTTVFFQEKYPVLEKTISFTLPQDMEVEIRGFNLDDFPITKTERVADGNRIVEYTTKEMPGMQSESFDRGLQYNHPHLLVLVKSVGTSSQKTNVLTSPQDLYQWYASLAQKLQPKPEVYKATVMQLIKDKSTDEEKIKAIYYWVQDNIRYIAFEDGLAAFKPDEAQSVFEKRYGDCKGMANLTKEMLKTAGYDARLTWIGTKRILYDHSIPSLAVNNHMICTVMLNGKKYFLDATEKYMPFGENAERIQSRPVMIENGATFIADNVTASDKNRDADIRTLKASLNGDNLVGSYAIELKGEAKKNFLYSYHYTKTDRRDAFMTDFISRGNNNIKNTNLKLPNLEERSGPLALQCDVTYNGAVSSFNNEYYIDIDPSKSFKNWAVKATRQSDIDFGEKIHNKTVVELSVPQGYAVTSLPKNVTINDPEFSFNIQYSKTNDKVVYTKEVVVPEGVIKKKSFDRWNAAIRQLVEAYDSQIILKK</sequence>
<dbReference type="InterPro" id="IPR038765">
    <property type="entry name" value="Papain-like_cys_pep_sf"/>
</dbReference>
<gene>
    <name evidence="2" type="ORF">SAMN04488109_0651</name>
</gene>
<proteinExistence type="predicted"/>
<dbReference type="EMBL" id="FQWQ01000001">
    <property type="protein sequence ID" value="SHG52274.1"/>
    <property type="molecule type" value="Genomic_DNA"/>
</dbReference>
<dbReference type="RefSeq" id="WP_073131025.1">
    <property type="nucleotide sequence ID" value="NZ_FQWQ01000001.1"/>
</dbReference>